<dbReference type="GO" id="GO:0016491">
    <property type="term" value="F:oxidoreductase activity"/>
    <property type="evidence" value="ECO:0007669"/>
    <property type="project" value="UniProtKB-KW"/>
</dbReference>
<evidence type="ECO:0000256" key="5">
    <source>
        <dbReference type="ARBA" id="ARBA00022692"/>
    </source>
</evidence>
<dbReference type="EC" id="7.-.-.-" evidence="10"/>
<protein>
    <recommendedName>
        <fullName evidence="10">Ion-translocating oxidoreductase complex subunit D</fullName>
        <ecNumber evidence="10">7.-.-.-</ecNumber>
    </recommendedName>
    <alternativeName>
        <fullName evidence="10">Rnf electron transport complex subunit D</fullName>
    </alternativeName>
</protein>
<evidence type="ECO:0000313" key="12">
    <source>
        <dbReference type="Proteomes" id="UP000009222"/>
    </source>
</evidence>
<evidence type="ECO:0000313" key="11">
    <source>
        <dbReference type="EMBL" id="AEF82540.1"/>
    </source>
</evidence>
<keyword evidence="3 10" id="KW-0285">Flavoprotein</keyword>
<keyword evidence="5 10" id="KW-0812">Transmembrane</keyword>
<dbReference type="PANTHER" id="PTHR30578">
    <property type="entry name" value="ELECTRON TRANSPORT COMPLEX PROTEIN RNFD"/>
    <property type="match status" value="1"/>
</dbReference>
<dbReference type="RefSeq" id="WP_015712912.1">
    <property type="nucleotide sequence ID" value="NC_015577.1"/>
</dbReference>
<reference evidence="12" key="1">
    <citation type="submission" date="2009-12" db="EMBL/GenBank/DDBJ databases">
        <title>Complete sequence of Treponema azotonutricium strain ZAS-9.</title>
        <authorList>
            <person name="Tetu S.G."/>
            <person name="Matson E."/>
            <person name="Ren Q."/>
            <person name="Seshadri R."/>
            <person name="Elbourne L."/>
            <person name="Hassan K.A."/>
            <person name="Durkin A."/>
            <person name="Radune D."/>
            <person name="Mohamoud Y."/>
            <person name="Shay R."/>
            <person name="Jin S."/>
            <person name="Zhang X."/>
            <person name="Lucey K."/>
            <person name="Ballor N.R."/>
            <person name="Ottesen E."/>
            <person name="Rosenthal R."/>
            <person name="Allen A."/>
            <person name="Leadbetter J.R."/>
            <person name="Paulsen I.T."/>
        </authorList>
    </citation>
    <scope>NUCLEOTIDE SEQUENCE [LARGE SCALE GENOMIC DNA]</scope>
    <source>
        <strain evidence="12">ATCC BAA-888 / DSM 13862 / ZAS-9</strain>
    </source>
</reference>
<evidence type="ECO:0000256" key="3">
    <source>
        <dbReference type="ARBA" id="ARBA00022630"/>
    </source>
</evidence>
<dbReference type="GO" id="GO:0022900">
    <property type="term" value="P:electron transport chain"/>
    <property type="evidence" value="ECO:0007669"/>
    <property type="project" value="UniProtKB-UniRule"/>
</dbReference>
<keyword evidence="4 10" id="KW-0288">FMN</keyword>
<evidence type="ECO:0000256" key="7">
    <source>
        <dbReference type="ARBA" id="ARBA00022982"/>
    </source>
</evidence>
<proteinExistence type="inferred from homology"/>
<keyword evidence="9 10" id="KW-0472">Membrane</keyword>
<keyword evidence="10" id="KW-1003">Cell membrane</keyword>
<dbReference type="GO" id="GO:0055085">
    <property type="term" value="P:transmembrane transport"/>
    <property type="evidence" value="ECO:0007669"/>
    <property type="project" value="InterPro"/>
</dbReference>
<evidence type="ECO:0000256" key="2">
    <source>
        <dbReference type="ARBA" id="ARBA00022553"/>
    </source>
</evidence>
<feature type="transmembrane region" description="Helical" evidence="10">
    <location>
        <begin position="30"/>
        <end position="56"/>
    </location>
</feature>
<dbReference type="NCBIfam" id="TIGR01946">
    <property type="entry name" value="rnfD"/>
    <property type="match status" value="1"/>
</dbReference>
<dbReference type="STRING" id="545695.TREAZ_2619"/>
<dbReference type="Proteomes" id="UP000009222">
    <property type="component" value="Chromosome"/>
</dbReference>
<feature type="transmembrane region" description="Helical" evidence="10">
    <location>
        <begin position="244"/>
        <end position="264"/>
    </location>
</feature>
<accession>F5YEF1</accession>
<keyword evidence="8 10" id="KW-1133">Transmembrane helix</keyword>
<reference evidence="11 12" key="2">
    <citation type="journal article" date="2011" name="ISME J.">
        <title>RNA-seq reveals cooperative metabolic interactions between two termite-gut spirochete species in co-culture.</title>
        <authorList>
            <person name="Rosenthal A.Z."/>
            <person name="Matson E.G."/>
            <person name="Eldar A."/>
            <person name="Leadbetter J.R."/>
        </authorList>
    </citation>
    <scope>NUCLEOTIDE SEQUENCE [LARGE SCALE GENOMIC DNA]</scope>
    <source>
        <strain evidence="12">ATCC BAA-888 / DSM 13862 / ZAS-9</strain>
    </source>
</reference>
<dbReference type="InParanoid" id="F5YEF1"/>
<dbReference type="KEGG" id="taz:TREAZ_2619"/>
<feature type="transmembrane region" description="Helical" evidence="10">
    <location>
        <begin position="273"/>
        <end position="290"/>
    </location>
</feature>
<keyword evidence="2 10" id="KW-0597">Phosphoprotein</keyword>
<keyword evidence="6 10" id="KW-1278">Translocase</keyword>
<dbReference type="Pfam" id="PF03116">
    <property type="entry name" value="NQR2_RnfD_RnfE"/>
    <property type="match status" value="1"/>
</dbReference>
<comment type="cofactor">
    <cofactor evidence="10">
        <name>FMN</name>
        <dbReference type="ChEBI" id="CHEBI:58210"/>
    </cofactor>
</comment>
<dbReference type="EMBL" id="CP001841">
    <property type="protein sequence ID" value="AEF82540.1"/>
    <property type="molecule type" value="Genomic_DNA"/>
</dbReference>
<name>F5YEF1_LEAAZ</name>
<dbReference type="InterPro" id="IPR004338">
    <property type="entry name" value="NqrB/RnfD"/>
</dbReference>
<comment type="subunit">
    <text evidence="10">The complex is composed of six subunits: RnfA, RnfB, RnfC, RnfD, RnfE and RnfG.</text>
</comment>
<comment type="similarity">
    <text evidence="10">Belongs to the NqrB/RnfD family.</text>
</comment>
<feature type="transmembrane region" description="Helical" evidence="10">
    <location>
        <begin position="195"/>
        <end position="214"/>
    </location>
</feature>
<keyword evidence="12" id="KW-1185">Reference proteome</keyword>
<evidence type="ECO:0000256" key="4">
    <source>
        <dbReference type="ARBA" id="ARBA00022643"/>
    </source>
</evidence>
<comment type="caution">
    <text evidence="10">Lacks conserved residue(s) required for the propagation of feature annotation.</text>
</comment>
<dbReference type="eggNOG" id="COG4658">
    <property type="taxonomic scope" value="Bacteria"/>
</dbReference>
<evidence type="ECO:0000256" key="10">
    <source>
        <dbReference type="HAMAP-Rule" id="MF_00462"/>
    </source>
</evidence>
<sequence>MSDTKAEAPLLLLSSSPHIASPVGGRVIMAWVLAAIAPAAIFGVALFGIPALLNIVVSIAAAEFAEFAFRKITKQELRNGDLSAAVTGLLLALIIPPGLPLWMTALGSIFAIVVAKEFFGGLGANVFNPALIGRAFLLMSFPAAATTWQNPSFFGAVDAVGAATPLRIIKSGGSLSVLGDSYGAIVKTLFLGTHAGSIGESSIVLILLGFAVLLLKKIIDWRAPVVMTATVFAFSFLLGRDPLAAILSGGVVFGAVFMATDYVSAPVTATGKLIFGFGAGLITVLIRQWGNYPEGVSYGILIMNAATPFLNRLIQKKYGWVQPRKPAAADAAKAGAK</sequence>
<evidence type="ECO:0000256" key="8">
    <source>
        <dbReference type="ARBA" id="ARBA00022989"/>
    </source>
</evidence>
<dbReference type="InterPro" id="IPR011303">
    <property type="entry name" value="RnfD_bac"/>
</dbReference>
<keyword evidence="10" id="KW-0997">Cell inner membrane</keyword>
<dbReference type="HAMAP" id="MF_00462">
    <property type="entry name" value="RsxD_RnfD"/>
    <property type="match status" value="1"/>
</dbReference>
<keyword evidence="7 10" id="KW-0249">Electron transport</keyword>
<gene>
    <name evidence="10" type="primary">rnfD</name>
    <name evidence="11" type="ordered locus">TREAZ_2619</name>
</gene>
<keyword evidence="1 10" id="KW-0813">Transport</keyword>
<dbReference type="OrthoDB" id="9776359at2"/>
<comment type="function">
    <text evidence="10">Part of a membrane-bound complex that couples electron transfer with translocation of ions across the membrane.</text>
</comment>
<evidence type="ECO:0000256" key="9">
    <source>
        <dbReference type="ARBA" id="ARBA00023136"/>
    </source>
</evidence>
<comment type="subcellular location">
    <subcellularLocation>
        <location evidence="10">Cell inner membrane</location>
        <topology evidence="10">Multi-pass membrane protein</topology>
    </subcellularLocation>
</comment>
<feature type="modified residue" description="FMN phosphoryl threonine" evidence="10">
    <location>
        <position position="164"/>
    </location>
</feature>
<feature type="transmembrane region" description="Helical" evidence="10">
    <location>
        <begin position="77"/>
        <end position="95"/>
    </location>
</feature>
<dbReference type="HOGENOM" id="CLU_042020_1_0_12"/>
<organism evidence="11 12">
    <name type="scientific">Leadbettera azotonutricia (strain ATCC BAA-888 / DSM 13862 / ZAS-9)</name>
    <name type="common">Treponema azotonutricium</name>
    <dbReference type="NCBI Taxonomy" id="545695"/>
    <lineage>
        <taxon>Bacteria</taxon>
        <taxon>Pseudomonadati</taxon>
        <taxon>Spirochaetota</taxon>
        <taxon>Spirochaetia</taxon>
        <taxon>Spirochaetales</taxon>
        <taxon>Breznakiellaceae</taxon>
        <taxon>Leadbettera</taxon>
    </lineage>
</organism>
<evidence type="ECO:0000256" key="1">
    <source>
        <dbReference type="ARBA" id="ARBA00022448"/>
    </source>
</evidence>
<dbReference type="GO" id="GO:0005886">
    <property type="term" value="C:plasma membrane"/>
    <property type="evidence" value="ECO:0007669"/>
    <property type="project" value="UniProtKB-SubCell"/>
</dbReference>
<dbReference type="AlphaFoldDB" id="F5YEF1"/>
<keyword evidence="11" id="KW-0560">Oxidoreductase</keyword>
<evidence type="ECO:0000256" key="6">
    <source>
        <dbReference type="ARBA" id="ARBA00022967"/>
    </source>
</evidence>
<dbReference type="PANTHER" id="PTHR30578:SF0">
    <property type="entry name" value="ION-TRANSLOCATING OXIDOREDUCTASE COMPLEX SUBUNIT D"/>
    <property type="match status" value="1"/>
</dbReference>